<evidence type="ECO:0000259" key="1">
    <source>
        <dbReference type="SMART" id="SM00974"/>
    </source>
</evidence>
<dbReference type="Proteomes" id="UP001165580">
    <property type="component" value="Unassembled WGS sequence"/>
</dbReference>
<protein>
    <submittedName>
        <fullName evidence="2">GIY-YIG nuclease family protein</fullName>
    </submittedName>
</protein>
<comment type="caution">
    <text evidence="2">The sequence shown here is derived from an EMBL/GenBank/DDBJ whole genome shotgun (WGS) entry which is preliminary data.</text>
</comment>
<dbReference type="InterPro" id="IPR018306">
    <property type="entry name" value="Phage_T5_Orf172_DNA-bd"/>
</dbReference>
<dbReference type="RefSeq" id="WP_259486688.1">
    <property type="nucleotide sequence ID" value="NZ_JANTEZ010000004.1"/>
</dbReference>
<organism evidence="2 3">
    <name type="scientific">Herbiconiux gentiana</name>
    <dbReference type="NCBI Taxonomy" id="2970912"/>
    <lineage>
        <taxon>Bacteria</taxon>
        <taxon>Bacillati</taxon>
        <taxon>Actinomycetota</taxon>
        <taxon>Actinomycetes</taxon>
        <taxon>Micrococcales</taxon>
        <taxon>Microbacteriaceae</taxon>
        <taxon>Herbiconiux</taxon>
    </lineage>
</organism>
<keyword evidence="3" id="KW-1185">Reference proteome</keyword>
<evidence type="ECO:0000313" key="2">
    <source>
        <dbReference type="EMBL" id="MCS5715179.1"/>
    </source>
</evidence>
<accession>A0ABT2GG23</accession>
<sequence length="209" mass="22652">MADQRDPAAVDGCGALAPGAGLGAGTGAGTGTAQGRCGATVVVEAGLGLCEEHLLRASEWVAGEVGVTDVLPSPCPACGSRLGVRWPSGWLCAVCEWRLHDHPDPDARPVRVDVVYYIRSRGRIKIGTSANPRSRLGQLRYEELLAFERGDRRLEQQRHQQFAAHRAGREWFDEHDALLAHIDVLRAGATDPWDQHRRWLSEAAALAGH</sequence>
<dbReference type="Pfam" id="PF13455">
    <property type="entry name" value="MUG113"/>
    <property type="match status" value="1"/>
</dbReference>
<gene>
    <name evidence="2" type="ORF">NVV95_11515</name>
</gene>
<name>A0ABT2GG23_9MICO</name>
<evidence type="ECO:0000313" key="3">
    <source>
        <dbReference type="Proteomes" id="UP001165580"/>
    </source>
</evidence>
<proteinExistence type="predicted"/>
<feature type="domain" description="Bacteriophage T5 Orf172 DNA-binding" evidence="1">
    <location>
        <begin position="118"/>
        <end position="185"/>
    </location>
</feature>
<dbReference type="EMBL" id="JANTEZ010000004">
    <property type="protein sequence ID" value="MCS5715179.1"/>
    <property type="molecule type" value="Genomic_DNA"/>
</dbReference>
<dbReference type="SMART" id="SM00974">
    <property type="entry name" value="T5orf172"/>
    <property type="match status" value="1"/>
</dbReference>
<reference evidence="2" key="1">
    <citation type="submission" date="2022-08" db="EMBL/GenBank/DDBJ databases">
        <authorList>
            <person name="Deng Y."/>
            <person name="Han X.-F."/>
            <person name="Zhang Y.-Q."/>
        </authorList>
    </citation>
    <scope>NUCLEOTIDE SEQUENCE</scope>
    <source>
        <strain evidence="2">CPCC 205716</strain>
    </source>
</reference>